<comment type="caution">
    <text evidence="1">The sequence shown here is derived from an EMBL/GenBank/DDBJ whole genome shotgun (WGS) entry which is preliminary data.</text>
</comment>
<dbReference type="EMBL" id="JBHTGL010000005">
    <property type="protein sequence ID" value="MFD0622203.1"/>
    <property type="molecule type" value="Genomic_DNA"/>
</dbReference>
<name>A0ABW2WM30_9ACTN</name>
<evidence type="ECO:0000313" key="2">
    <source>
        <dbReference type="EMBL" id="MFD0622421.1"/>
    </source>
</evidence>
<dbReference type="Proteomes" id="UP001596915">
    <property type="component" value="Unassembled WGS sequence"/>
</dbReference>
<protein>
    <submittedName>
        <fullName evidence="1">Uncharacterized protein</fullName>
    </submittedName>
</protein>
<reference evidence="3" key="2">
    <citation type="journal article" date="2019" name="Int. J. Syst. Evol. Microbiol.">
        <title>The Global Catalogue of Microorganisms (GCM) 10K type strain sequencing project: providing services to taxonomists for standard genome sequencing and annotation.</title>
        <authorList>
            <consortium name="The Broad Institute Genomics Platform"/>
            <consortium name="The Broad Institute Genome Sequencing Center for Infectious Disease"/>
            <person name="Wu L."/>
            <person name="Ma J."/>
        </authorList>
    </citation>
    <scope>NUCLEOTIDE SEQUENCE [LARGE SCALE GENOMIC DNA]</scope>
    <source>
        <strain evidence="3">JCM 12607</strain>
    </source>
</reference>
<accession>A0ABW2WM30</accession>
<evidence type="ECO:0000313" key="1">
    <source>
        <dbReference type="EMBL" id="MFD0622203.1"/>
    </source>
</evidence>
<dbReference type="EMBL" id="JBHTGL010000006">
    <property type="protein sequence ID" value="MFD0622421.1"/>
    <property type="molecule type" value="Genomic_DNA"/>
</dbReference>
<reference evidence="1" key="1">
    <citation type="journal article" date="2014" name="Int. J. Syst. Evol. Microbiol.">
        <title>Complete genome of a new Firmicutes species belonging to the dominant human colonic microbiota ('Ruminococcus bicirculans') reveals two chromosomes and a selective capacity to utilize plant glucans.</title>
        <authorList>
            <consortium name="NISC Comparative Sequencing Program"/>
            <person name="Wegmann U."/>
            <person name="Louis P."/>
            <person name="Goesmann A."/>
            <person name="Henrissat B."/>
            <person name="Duncan S.H."/>
            <person name="Flint H.J."/>
        </authorList>
    </citation>
    <scope>NUCLEOTIDE SEQUENCE</scope>
    <source>
        <strain evidence="1">JCM 12607</strain>
    </source>
</reference>
<reference evidence="1" key="3">
    <citation type="submission" date="2024-09" db="EMBL/GenBank/DDBJ databases">
        <authorList>
            <person name="Sun Q."/>
            <person name="Mori K."/>
        </authorList>
    </citation>
    <scope>NUCLEOTIDE SEQUENCE</scope>
    <source>
        <strain evidence="1">JCM 12607</strain>
    </source>
</reference>
<sequence length="517" mass="58402">MITVADLAVHLPWQVLPNTEEVFHRMSLKNVRGNLPVPAQQSLSSVQAARADLEEFEDLMFRVLEAWGLPTGDIIVSAKQRETLLRNAPAVLEELTAGERADAPYLAKMIMAGSVGLFDAALNYLWNETINRLRDHVAAFDIDYFFELVEGTNPVRRKNLKSRDDLAEIKDINLLKAANKIKLISDVAFKQLEHINWMRNHASAAHPNIEELTGLKLAEWLETCVKEVFQLKPRNAVAEIGKLLHNIKSKRLPEDELKKAAAFFDALPEDQADNLAEALFGIYTPEGTTPEILDNIRSLWPELWPLISEDARNLAGIKLARFTANADLDRATRARELLDLVDGSAYLPEPERVAEIQQALDDLKRAHEGWHNFHEEPPAAQRLKDVVGRHGDIPTQINRRYVVQLVDVYLTNSHGVARNAEPSYLNLIGRFDGAQAEIALRSFAIPSIRLKLEDDLPRKKWAALLEMITPKLTSRTDRAFLATVQNFNGTPDELWLDTKIRQEVRRWLKASKASKAS</sequence>
<evidence type="ECO:0000313" key="3">
    <source>
        <dbReference type="Proteomes" id="UP001596915"/>
    </source>
</evidence>
<proteinExistence type="predicted"/>
<organism evidence="1 3">
    <name type="scientific">Streptomyces sanglieri</name>
    <dbReference type="NCBI Taxonomy" id="193460"/>
    <lineage>
        <taxon>Bacteria</taxon>
        <taxon>Bacillati</taxon>
        <taxon>Actinomycetota</taxon>
        <taxon>Actinomycetes</taxon>
        <taxon>Kitasatosporales</taxon>
        <taxon>Streptomycetaceae</taxon>
        <taxon>Streptomyces</taxon>
    </lineage>
</organism>
<gene>
    <name evidence="1" type="ORF">ACFQ2K_04585</name>
    <name evidence="2" type="ORF">ACFQ2K_05855</name>
</gene>
<keyword evidence="3" id="KW-1185">Reference proteome</keyword>